<dbReference type="PROSITE" id="PS00086">
    <property type="entry name" value="CYTOCHROME_P450"/>
    <property type="match status" value="1"/>
</dbReference>
<dbReference type="Gene3D" id="1.10.630.10">
    <property type="entry name" value="Cytochrome P450"/>
    <property type="match status" value="1"/>
</dbReference>
<proteinExistence type="inferred from homology"/>
<dbReference type="CDD" id="cd11064">
    <property type="entry name" value="CYP86A"/>
    <property type="match status" value="1"/>
</dbReference>
<dbReference type="STRING" id="3983.A0A2C9UR40"/>
<dbReference type="Gramene" id="Manes.13G080000.1.v8.1">
    <property type="protein sequence ID" value="Manes.13G080000.1.v8.1.CDS.1"/>
    <property type="gene ID" value="Manes.13G080000.v8.1"/>
</dbReference>
<evidence type="ECO:0000256" key="3">
    <source>
        <dbReference type="ARBA" id="ARBA00022617"/>
    </source>
</evidence>
<dbReference type="AlphaFoldDB" id="A0A2C9UR40"/>
<dbReference type="PRINTS" id="PR00385">
    <property type="entry name" value="P450"/>
</dbReference>
<dbReference type="GO" id="GO:0005506">
    <property type="term" value="F:iron ion binding"/>
    <property type="evidence" value="ECO:0007669"/>
    <property type="project" value="InterPro"/>
</dbReference>
<comment type="cofactor">
    <cofactor evidence="1">
        <name>heme</name>
        <dbReference type="ChEBI" id="CHEBI:30413"/>
    </cofactor>
</comment>
<evidence type="ECO:0000256" key="5">
    <source>
        <dbReference type="ARBA" id="ARBA00023002"/>
    </source>
</evidence>
<comment type="similarity">
    <text evidence="2 8">Belongs to the cytochrome P450 family.</text>
</comment>
<gene>
    <name evidence="10" type="ORF">MANES_13G080000v8</name>
</gene>
<keyword evidence="7 8" id="KW-0503">Monooxygenase</keyword>
<evidence type="ECO:0000313" key="10">
    <source>
        <dbReference type="EMBL" id="OAY33246.1"/>
    </source>
</evidence>
<comment type="caution">
    <text evidence="10">The sequence shown here is derived from an EMBL/GenBank/DDBJ whole genome shotgun (WGS) entry which is preliminary data.</text>
</comment>
<keyword evidence="6 8" id="KW-0408">Iron</keyword>
<dbReference type="EMBL" id="CM004399">
    <property type="protein sequence ID" value="OAY33246.1"/>
    <property type="molecule type" value="Genomic_DNA"/>
</dbReference>
<dbReference type="GO" id="GO:0006629">
    <property type="term" value="P:lipid metabolic process"/>
    <property type="evidence" value="ECO:0007669"/>
    <property type="project" value="UniProtKB-ARBA"/>
</dbReference>
<protein>
    <recommendedName>
        <fullName evidence="12">Cytochrome P450</fullName>
    </recommendedName>
</protein>
<dbReference type="Proteomes" id="UP000091857">
    <property type="component" value="Chromosome 13"/>
</dbReference>
<dbReference type="GO" id="GO:0020037">
    <property type="term" value="F:heme binding"/>
    <property type="evidence" value="ECO:0007669"/>
    <property type="project" value="InterPro"/>
</dbReference>
<evidence type="ECO:0000256" key="9">
    <source>
        <dbReference type="SAM" id="Phobius"/>
    </source>
</evidence>
<name>A0A2C9UR40_MANES</name>
<evidence type="ECO:0008006" key="12">
    <source>
        <dbReference type="Google" id="ProtNLM"/>
    </source>
</evidence>
<dbReference type="Pfam" id="PF00067">
    <property type="entry name" value="p450"/>
    <property type="match status" value="1"/>
</dbReference>
<sequence>MALIGFFEIILAIISYSIGFWLSNRYELVMNWPVLGMLPGLLSNVHRFHDWAKDVMERCGGTYHFKGPWFSGMEMIGTVDPANVKHIMSTNFSNYPKGPEYKEIFDVFGDGIFNSDFDLWKHQRKTAVALINHDKFRGYLLKTVSEKVEKGLIPILENICKHGQTVDMQDLIHRFTLDVTFILITGYDPESLSIEFTEDEVAIALDYAEEVIFYRHVLPKIFWKSQRWLGFGKERKMRKAWETLDRVAAMYIERKREQLKQESIKSEDLLTSYITNKEEILISKTENEFLRDTVLNFLIAGRENSLAWFLWLISKNPRVEAKIREELKSTIAPETEAESGKLQLFDLEKVNKLFYLHGAFCETLRLYPPVAYEHKAPLQPDILPSGHKVDSKMKILLSTYVMGRMRSIWGDDCLEFKPERWISERGRIIQQSPYKFLAFNAGPRTCLGKEIAFTEMKAIAAVVIHNYKIEVVEEHPVAPNSTSIILHMKHGMKVRISRRLA</sequence>
<feature type="transmembrane region" description="Helical" evidence="9">
    <location>
        <begin position="6"/>
        <end position="23"/>
    </location>
</feature>
<dbReference type="OMA" id="MTLHRVH"/>
<keyword evidence="9" id="KW-0812">Transmembrane</keyword>
<dbReference type="InterPro" id="IPR001128">
    <property type="entry name" value="Cyt_P450"/>
</dbReference>
<evidence type="ECO:0000256" key="2">
    <source>
        <dbReference type="ARBA" id="ARBA00010617"/>
    </source>
</evidence>
<dbReference type="OrthoDB" id="1470350at2759"/>
<keyword evidence="9" id="KW-0472">Membrane</keyword>
<dbReference type="GO" id="GO:0016705">
    <property type="term" value="F:oxidoreductase activity, acting on paired donors, with incorporation or reduction of molecular oxygen"/>
    <property type="evidence" value="ECO:0007669"/>
    <property type="project" value="InterPro"/>
</dbReference>
<dbReference type="InterPro" id="IPR036396">
    <property type="entry name" value="Cyt_P450_sf"/>
</dbReference>
<keyword evidence="5 8" id="KW-0560">Oxidoreductase</keyword>
<accession>A0A2C9UR40</accession>
<dbReference type="SUPFAM" id="SSF48264">
    <property type="entry name" value="Cytochrome P450"/>
    <property type="match status" value="1"/>
</dbReference>
<keyword evidence="3 8" id="KW-0349">Heme</keyword>
<reference evidence="11" key="1">
    <citation type="journal article" date="2016" name="Nat. Biotechnol.">
        <title>Sequencing wild and cultivated cassava and related species reveals extensive interspecific hybridization and genetic diversity.</title>
        <authorList>
            <person name="Bredeson J.V."/>
            <person name="Lyons J.B."/>
            <person name="Prochnik S.E."/>
            <person name="Wu G.A."/>
            <person name="Ha C.M."/>
            <person name="Edsinger-Gonzales E."/>
            <person name="Grimwood J."/>
            <person name="Schmutz J."/>
            <person name="Rabbi I.Y."/>
            <person name="Egesi C."/>
            <person name="Nauluvula P."/>
            <person name="Lebot V."/>
            <person name="Ndunguru J."/>
            <person name="Mkamilo G."/>
            <person name="Bart R.S."/>
            <person name="Setter T.L."/>
            <person name="Gleadow R.M."/>
            <person name="Kulakow P."/>
            <person name="Ferguson M.E."/>
            <person name="Rounsley S."/>
            <person name="Rokhsar D.S."/>
        </authorList>
    </citation>
    <scope>NUCLEOTIDE SEQUENCE [LARGE SCALE GENOMIC DNA]</scope>
    <source>
        <strain evidence="11">cv. AM560-2</strain>
    </source>
</reference>
<evidence type="ECO:0000313" key="11">
    <source>
        <dbReference type="Proteomes" id="UP000091857"/>
    </source>
</evidence>
<dbReference type="InterPro" id="IPR017972">
    <property type="entry name" value="Cyt_P450_CS"/>
</dbReference>
<dbReference type="GO" id="GO:0004497">
    <property type="term" value="F:monooxygenase activity"/>
    <property type="evidence" value="ECO:0007669"/>
    <property type="project" value="UniProtKB-KW"/>
</dbReference>
<evidence type="ECO:0000256" key="7">
    <source>
        <dbReference type="ARBA" id="ARBA00023033"/>
    </source>
</evidence>
<evidence type="ECO:0000256" key="1">
    <source>
        <dbReference type="ARBA" id="ARBA00001971"/>
    </source>
</evidence>
<organism evidence="10 11">
    <name type="scientific">Manihot esculenta</name>
    <name type="common">Cassava</name>
    <name type="synonym">Jatropha manihot</name>
    <dbReference type="NCBI Taxonomy" id="3983"/>
    <lineage>
        <taxon>Eukaryota</taxon>
        <taxon>Viridiplantae</taxon>
        <taxon>Streptophyta</taxon>
        <taxon>Embryophyta</taxon>
        <taxon>Tracheophyta</taxon>
        <taxon>Spermatophyta</taxon>
        <taxon>Magnoliopsida</taxon>
        <taxon>eudicotyledons</taxon>
        <taxon>Gunneridae</taxon>
        <taxon>Pentapetalae</taxon>
        <taxon>rosids</taxon>
        <taxon>fabids</taxon>
        <taxon>Malpighiales</taxon>
        <taxon>Euphorbiaceae</taxon>
        <taxon>Crotonoideae</taxon>
        <taxon>Manihoteae</taxon>
        <taxon>Manihot</taxon>
    </lineage>
</organism>
<evidence type="ECO:0000256" key="4">
    <source>
        <dbReference type="ARBA" id="ARBA00022723"/>
    </source>
</evidence>
<evidence type="ECO:0000256" key="6">
    <source>
        <dbReference type="ARBA" id="ARBA00023004"/>
    </source>
</evidence>
<evidence type="ECO:0000256" key="8">
    <source>
        <dbReference type="RuleBase" id="RU000461"/>
    </source>
</evidence>
<keyword evidence="9" id="KW-1133">Transmembrane helix</keyword>
<dbReference type="PANTHER" id="PTHR24296">
    <property type="entry name" value="CYTOCHROME P450"/>
    <property type="match status" value="1"/>
</dbReference>
<keyword evidence="11" id="KW-1185">Reference proteome</keyword>
<keyword evidence="4 8" id="KW-0479">Metal-binding</keyword>